<evidence type="ECO:0000313" key="3">
    <source>
        <dbReference type="EMBL" id="GJT93253.1"/>
    </source>
</evidence>
<keyword evidence="4" id="KW-1185">Reference proteome</keyword>
<evidence type="ECO:0000259" key="2">
    <source>
        <dbReference type="Pfam" id="PF03732"/>
    </source>
</evidence>
<feature type="compositionally biased region" description="Basic and acidic residues" evidence="1">
    <location>
        <begin position="189"/>
        <end position="234"/>
    </location>
</feature>
<feature type="region of interest" description="Disordered" evidence="1">
    <location>
        <begin position="1"/>
        <end position="24"/>
    </location>
</feature>
<dbReference type="Proteomes" id="UP001151760">
    <property type="component" value="Unassembled WGS sequence"/>
</dbReference>
<feature type="region of interest" description="Disordered" evidence="1">
    <location>
        <begin position="189"/>
        <end position="249"/>
    </location>
</feature>
<accession>A0ABQ5HZG5</accession>
<feature type="compositionally biased region" description="Basic and acidic residues" evidence="1">
    <location>
        <begin position="74"/>
        <end position="84"/>
    </location>
</feature>
<feature type="compositionally biased region" description="Polar residues" evidence="1">
    <location>
        <begin position="95"/>
        <end position="104"/>
    </location>
</feature>
<keyword evidence="3" id="KW-0548">Nucleotidyltransferase</keyword>
<reference evidence="3" key="2">
    <citation type="submission" date="2022-01" db="EMBL/GenBank/DDBJ databases">
        <authorList>
            <person name="Yamashiro T."/>
            <person name="Shiraishi A."/>
            <person name="Satake H."/>
            <person name="Nakayama K."/>
        </authorList>
    </citation>
    <scope>NUCLEOTIDE SEQUENCE</scope>
</reference>
<protein>
    <submittedName>
        <fullName evidence="3">Reverse transcriptase domain-containing protein</fullName>
    </submittedName>
</protein>
<name>A0ABQ5HZG5_9ASTR</name>
<evidence type="ECO:0000256" key="1">
    <source>
        <dbReference type="SAM" id="MobiDB-lite"/>
    </source>
</evidence>
<feature type="domain" description="Retrotransposon gag" evidence="2">
    <location>
        <begin position="298"/>
        <end position="395"/>
    </location>
</feature>
<dbReference type="GO" id="GO:0003964">
    <property type="term" value="F:RNA-directed DNA polymerase activity"/>
    <property type="evidence" value="ECO:0007669"/>
    <property type="project" value="UniProtKB-KW"/>
</dbReference>
<gene>
    <name evidence="3" type="ORF">Tco_1082098</name>
</gene>
<evidence type="ECO:0000313" key="4">
    <source>
        <dbReference type="Proteomes" id="UP001151760"/>
    </source>
</evidence>
<dbReference type="Pfam" id="PF08284">
    <property type="entry name" value="RVP_2"/>
    <property type="match status" value="1"/>
</dbReference>
<proteinExistence type="predicted"/>
<dbReference type="Pfam" id="PF03732">
    <property type="entry name" value="Retrotrans_gag"/>
    <property type="match status" value="1"/>
</dbReference>
<keyword evidence="3" id="KW-0808">Transferase</keyword>
<reference evidence="3" key="1">
    <citation type="journal article" date="2022" name="Int. J. Mol. Sci.">
        <title>Draft Genome of Tanacetum Coccineum: Genomic Comparison of Closely Related Tanacetum-Family Plants.</title>
        <authorList>
            <person name="Yamashiro T."/>
            <person name="Shiraishi A."/>
            <person name="Nakayama K."/>
            <person name="Satake H."/>
        </authorList>
    </citation>
    <scope>NUCLEOTIDE SEQUENCE</scope>
</reference>
<dbReference type="InterPro" id="IPR005162">
    <property type="entry name" value="Retrotrans_gag_dom"/>
</dbReference>
<keyword evidence="3" id="KW-0695">RNA-directed DNA polymerase</keyword>
<sequence>MSSRVSDRTVNTTEPPRNQKPFLKSKDMACPTCKKCIYSANHDECILQYLSKVNSRASAQKKDAQSHKTTKRYIPVEKKSDSKNHGRQIPIGQRFSPNKSSNVYLKTTPPRSGLTWKPTSRIFTQVGLKWIPIRKSVETRYNTNDSASPLVKETHNPKTIICANSSSLSVVYQGRLLASFQDDVKYEHVGQDTRSQGGKDDQDKQGKDLEISDVKTKSKDNDKGLRSKIIKHEGTSLQQRQRPRSQELNDKSNLIDLTKECHNELTLGEIVIIDSDKLEEMESVLYISKCSAEIQIEFATCMLQSRALSWWNTLVWRRGWVIAIAQPWEDLNKFLMEEYYPGNAIKKLKEEFWDHVMIGADVDKYTTRFYEFAGLVPRTVTPESKHINRYIRGLASAIRGNNGNQARDSAFDIESNKIIRGCGLELECHTFIIDSIPFGHGSFDMVRMDWLSRLRAKIVCYEKIVQIMLSNGENLDVHGEGPKGNLKQLKTMKVNEPKLEDIPVVRDFPGTPISRSRVSHGSYSWSYACCNITLPFGTYKNARTVKPTQRAPRKRFHTT</sequence>
<dbReference type="EMBL" id="BQNB010020186">
    <property type="protein sequence ID" value="GJT93253.1"/>
    <property type="molecule type" value="Genomic_DNA"/>
</dbReference>
<feature type="region of interest" description="Disordered" evidence="1">
    <location>
        <begin position="57"/>
        <end position="104"/>
    </location>
</feature>
<feature type="compositionally biased region" description="Polar residues" evidence="1">
    <location>
        <begin position="1"/>
        <end position="16"/>
    </location>
</feature>
<comment type="caution">
    <text evidence="3">The sequence shown here is derived from an EMBL/GenBank/DDBJ whole genome shotgun (WGS) entry which is preliminary data.</text>
</comment>
<organism evidence="3 4">
    <name type="scientific">Tanacetum coccineum</name>
    <dbReference type="NCBI Taxonomy" id="301880"/>
    <lineage>
        <taxon>Eukaryota</taxon>
        <taxon>Viridiplantae</taxon>
        <taxon>Streptophyta</taxon>
        <taxon>Embryophyta</taxon>
        <taxon>Tracheophyta</taxon>
        <taxon>Spermatophyta</taxon>
        <taxon>Magnoliopsida</taxon>
        <taxon>eudicotyledons</taxon>
        <taxon>Gunneridae</taxon>
        <taxon>Pentapetalae</taxon>
        <taxon>asterids</taxon>
        <taxon>campanulids</taxon>
        <taxon>Asterales</taxon>
        <taxon>Asteraceae</taxon>
        <taxon>Asteroideae</taxon>
        <taxon>Anthemideae</taxon>
        <taxon>Anthemidinae</taxon>
        <taxon>Tanacetum</taxon>
    </lineage>
</organism>